<dbReference type="AlphaFoldDB" id="A0AA91PC33"/>
<comment type="caution">
    <text evidence="2">The sequence shown here is derived from an EMBL/GenBank/DDBJ whole genome shotgun (WGS) entry which is preliminary data.</text>
</comment>
<evidence type="ECO:0000313" key="3">
    <source>
        <dbReference type="Proteomes" id="UP000193577"/>
    </source>
</evidence>
<proteinExistence type="predicted"/>
<dbReference type="Proteomes" id="UP000193577">
    <property type="component" value="Unassembled WGS sequence"/>
</dbReference>
<accession>A0AA91PC33</accession>
<feature type="region of interest" description="Disordered" evidence="1">
    <location>
        <begin position="137"/>
        <end position="245"/>
    </location>
</feature>
<keyword evidence="3" id="KW-1185">Reference proteome</keyword>
<feature type="compositionally biased region" description="Pro residues" evidence="1">
    <location>
        <begin position="185"/>
        <end position="195"/>
    </location>
</feature>
<name>A0AA91PC33_9MYCO</name>
<gene>
    <name evidence="2" type="ORF">B8W67_17320</name>
</gene>
<evidence type="ECO:0000313" key="2">
    <source>
        <dbReference type="EMBL" id="OSC29413.1"/>
    </source>
</evidence>
<sequence length="279" mass="27643">MSDLVTGVGSTIDGLLATLGLAANLGDPADNAEAELDQADREAGLVDAETKFPANEAQSAQLMQQLPQAAAGIAAAAGGVFTGFLQGIAQIPQQAAQGMSQALQTGLGALQNGVDPALDLSADTLDEDPFDEFDDLGGDDIGWDDPASPGTGPAGVIGGTTPTGYLGPPPTPSPGTAPASAALGPPAPVGPPPASSGPRGAMGAVPMMPPGPLYGSSAEGDSKPATKRIVGPTVKNGAPVQGRIVAPPTPMVTKRVEGKPVPTRRVVAVQPRTDSDPDQ</sequence>
<evidence type="ECO:0000256" key="1">
    <source>
        <dbReference type="SAM" id="MobiDB-lite"/>
    </source>
</evidence>
<organism evidence="2 3">
    <name type="scientific">Mycolicibacillus koreensis</name>
    <dbReference type="NCBI Taxonomy" id="1069220"/>
    <lineage>
        <taxon>Bacteria</taxon>
        <taxon>Bacillati</taxon>
        <taxon>Actinomycetota</taxon>
        <taxon>Actinomycetes</taxon>
        <taxon>Mycobacteriales</taxon>
        <taxon>Mycobacteriaceae</taxon>
        <taxon>Mycolicibacillus</taxon>
    </lineage>
</organism>
<dbReference type="EMBL" id="NCXO01000051">
    <property type="protein sequence ID" value="OSC29413.1"/>
    <property type="molecule type" value="Genomic_DNA"/>
</dbReference>
<feature type="compositionally biased region" description="Low complexity" evidence="1">
    <location>
        <begin position="196"/>
        <end position="206"/>
    </location>
</feature>
<reference evidence="2 3" key="1">
    <citation type="submission" date="2017-04" db="EMBL/GenBank/DDBJ databases">
        <title>The new phylogeny of genus Mycobacterium.</title>
        <authorList>
            <person name="Tortoli E."/>
            <person name="Trovato A."/>
            <person name="Cirillo D.M."/>
        </authorList>
    </citation>
    <scope>NUCLEOTIDE SEQUENCE [LARGE SCALE GENOMIC DNA]</scope>
    <source>
        <strain evidence="2 3">KCTC 19819</strain>
    </source>
</reference>
<protein>
    <submittedName>
        <fullName evidence="2">Uncharacterized protein</fullName>
    </submittedName>
</protein>